<dbReference type="GO" id="GO:0008270">
    <property type="term" value="F:zinc ion binding"/>
    <property type="evidence" value="ECO:0007669"/>
    <property type="project" value="UniProtKB-KW"/>
</dbReference>
<dbReference type="EMBL" id="KN822007">
    <property type="protein sequence ID" value="KIM69270.1"/>
    <property type="molecule type" value="Genomic_DNA"/>
</dbReference>
<evidence type="ECO:0008006" key="12">
    <source>
        <dbReference type="Google" id="ProtNLM"/>
    </source>
</evidence>
<feature type="domain" description="CCHC-type" evidence="8">
    <location>
        <begin position="111"/>
        <end position="126"/>
    </location>
</feature>
<dbReference type="Pfam" id="PF06839">
    <property type="entry name" value="Zn_ribbon_GRF"/>
    <property type="match status" value="1"/>
</dbReference>
<dbReference type="GO" id="GO:0006397">
    <property type="term" value="P:mRNA processing"/>
    <property type="evidence" value="ECO:0007669"/>
    <property type="project" value="UniProtKB-KW"/>
</dbReference>
<dbReference type="HOGENOM" id="CLU_1278040_0_0_1"/>
<evidence type="ECO:0000313" key="11">
    <source>
        <dbReference type="Proteomes" id="UP000053989"/>
    </source>
</evidence>
<organism evidence="10 11">
    <name type="scientific">Scleroderma citrinum Foug A</name>
    <dbReference type="NCBI Taxonomy" id="1036808"/>
    <lineage>
        <taxon>Eukaryota</taxon>
        <taxon>Fungi</taxon>
        <taxon>Dikarya</taxon>
        <taxon>Basidiomycota</taxon>
        <taxon>Agaricomycotina</taxon>
        <taxon>Agaricomycetes</taxon>
        <taxon>Agaricomycetidae</taxon>
        <taxon>Boletales</taxon>
        <taxon>Sclerodermatineae</taxon>
        <taxon>Sclerodermataceae</taxon>
        <taxon>Scleroderma</taxon>
    </lineage>
</organism>
<reference evidence="11" key="2">
    <citation type="submission" date="2015-01" db="EMBL/GenBank/DDBJ databases">
        <title>Evolutionary Origins and Diversification of the Mycorrhizal Mutualists.</title>
        <authorList>
            <consortium name="DOE Joint Genome Institute"/>
            <consortium name="Mycorrhizal Genomics Consortium"/>
            <person name="Kohler A."/>
            <person name="Kuo A."/>
            <person name="Nagy L.G."/>
            <person name="Floudas D."/>
            <person name="Copeland A."/>
            <person name="Barry K.W."/>
            <person name="Cichocki N."/>
            <person name="Veneault-Fourrey C."/>
            <person name="LaButti K."/>
            <person name="Lindquist E.A."/>
            <person name="Lipzen A."/>
            <person name="Lundell T."/>
            <person name="Morin E."/>
            <person name="Murat C."/>
            <person name="Riley R."/>
            <person name="Ohm R."/>
            <person name="Sun H."/>
            <person name="Tunlid A."/>
            <person name="Henrissat B."/>
            <person name="Grigoriev I.V."/>
            <person name="Hibbett D.S."/>
            <person name="Martin F."/>
        </authorList>
    </citation>
    <scope>NUCLEOTIDE SEQUENCE [LARGE SCALE GENOMIC DNA]</scope>
    <source>
        <strain evidence="11">Foug A</strain>
    </source>
</reference>
<proteinExistence type="predicted"/>
<evidence type="ECO:0000256" key="6">
    <source>
        <dbReference type="PROSITE-ProRule" id="PRU00047"/>
    </source>
</evidence>
<dbReference type="PROSITE" id="PS51999">
    <property type="entry name" value="ZF_GRF"/>
    <property type="match status" value="1"/>
</dbReference>
<evidence type="ECO:0000259" key="8">
    <source>
        <dbReference type="PROSITE" id="PS50158"/>
    </source>
</evidence>
<dbReference type="AlphaFoldDB" id="A0A0C3E950"/>
<evidence type="ECO:0000259" key="9">
    <source>
        <dbReference type="PROSITE" id="PS51999"/>
    </source>
</evidence>
<name>A0A0C3E950_9AGAM</name>
<evidence type="ECO:0000256" key="5">
    <source>
        <dbReference type="ARBA" id="ARBA00022833"/>
    </source>
</evidence>
<evidence type="ECO:0000256" key="4">
    <source>
        <dbReference type="ARBA" id="ARBA00022771"/>
    </source>
</evidence>
<dbReference type="PANTHER" id="PTHR47103">
    <property type="entry name" value="DNA-BINDING PROTEIN"/>
    <property type="match status" value="1"/>
</dbReference>
<dbReference type="PROSITE" id="PS50158">
    <property type="entry name" value="ZF_CCHC"/>
    <property type="match status" value="3"/>
</dbReference>
<dbReference type="STRING" id="1036808.A0A0C3E950"/>
<dbReference type="InParanoid" id="A0A0C3E950"/>
<dbReference type="PANTHER" id="PTHR47103:SF8">
    <property type="entry name" value="DNA-BINDING PROTEIN"/>
    <property type="match status" value="1"/>
</dbReference>
<dbReference type="Proteomes" id="UP000053989">
    <property type="component" value="Unassembled WGS sequence"/>
</dbReference>
<reference evidence="10 11" key="1">
    <citation type="submission" date="2014-04" db="EMBL/GenBank/DDBJ databases">
        <authorList>
            <consortium name="DOE Joint Genome Institute"/>
            <person name="Kuo A."/>
            <person name="Kohler A."/>
            <person name="Nagy L.G."/>
            <person name="Floudas D."/>
            <person name="Copeland A."/>
            <person name="Barry K.W."/>
            <person name="Cichocki N."/>
            <person name="Veneault-Fourrey C."/>
            <person name="LaButti K."/>
            <person name="Lindquist E.A."/>
            <person name="Lipzen A."/>
            <person name="Lundell T."/>
            <person name="Morin E."/>
            <person name="Murat C."/>
            <person name="Sun H."/>
            <person name="Tunlid A."/>
            <person name="Henrissat B."/>
            <person name="Grigoriev I.V."/>
            <person name="Hibbett D.S."/>
            <person name="Martin F."/>
            <person name="Nordberg H.P."/>
            <person name="Cantor M.N."/>
            <person name="Hua S.X."/>
        </authorList>
    </citation>
    <scope>NUCLEOTIDE SEQUENCE [LARGE SCALE GENOMIC DNA]</scope>
    <source>
        <strain evidence="10 11">Foug A</strain>
    </source>
</reference>
<evidence type="ECO:0000256" key="3">
    <source>
        <dbReference type="ARBA" id="ARBA00022737"/>
    </source>
</evidence>
<feature type="region of interest" description="Disordered" evidence="7">
    <location>
        <begin position="199"/>
        <end position="251"/>
    </location>
</feature>
<dbReference type="Gene3D" id="4.10.60.10">
    <property type="entry name" value="Zinc finger, CCHC-type"/>
    <property type="match status" value="3"/>
</dbReference>
<dbReference type="OrthoDB" id="2527451at2759"/>
<dbReference type="InterPro" id="IPR001878">
    <property type="entry name" value="Znf_CCHC"/>
</dbReference>
<feature type="domain" description="CCHC-type" evidence="8">
    <location>
        <begin position="188"/>
        <end position="202"/>
    </location>
</feature>
<dbReference type="Pfam" id="PF00098">
    <property type="entry name" value="zf-CCHC"/>
    <property type="match status" value="2"/>
</dbReference>
<protein>
    <recommendedName>
        <fullName evidence="12">CCHC-type domain-containing protein</fullName>
    </recommendedName>
</protein>
<keyword evidence="3" id="KW-0677">Repeat</keyword>
<dbReference type="Pfam" id="PF13917">
    <property type="entry name" value="zf-CCHC_3"/>
    <property type="match status" value="1"/>
</dbReference>
<keyword evidence="2" id="KW-0479">Metal-binding</keyword>
<feature type="domain" description="CCHC-type" evidence="8">
    <location>
        <begin position="149"/>
        <end position="163"/>
    </location>
</feature>
<evidence type="ECO:0000256" key="2">
    <source>
        <dbReference type="ARBA" id="ARBA00022723"/>
    </source>
</evidence>
<dbReference type="SUPFAM" id="SSF57756">
    <property type="entry name" value="Retrovirus zinc finger-like domains"/>
    <property type="match status" value="2"/>
</dbReference>
<feature type="domain" description="GRF-type" evidence="9">
    <location>
        <begin position="47"/>
        <end position="89"/>
    </location>
</feature>
<evidence type="ECO:0000256" key="1">
    <source>
        <dbReference type="ARBA" id="ARBA00022664"/>
    </source>
</evidence>
<gene>
    <name evidence="10" type="ORF">SCLCIDRAFT_830191</name>
</gene>
<dbReference type="GO" id="GO:0003676">
    <property type="term" value="F:nucleic acid binding"/>
    <property type="evidence" value="ECO:0007669"/>
    <property type="project" value="InterPro"/>
</dbReference>
<evidence type="ECO:0000313" key="10">
    <source>
        <dbReference type="EMBL" id="KIM69270.1"/>
    </source>
</evidence>
<keyword evidence="4 6" id="KW-0863">Zinc-finger</keyword>
<sequence length="251" mass="27005">MNKCGFFEWAEDEDCVRNDGRSPVVTVKRASETERPVTASNAPTRQCRCKEDAVQRTVTKDGLNKGRLFWGCAKGKDEGCGFFEWDDEPNRSTQSMSTYTASQNNASSSGRCFKCDQEGHWASACPTGGMSSRPRSHGASKSDTPAATCFKCGKPGHYSNACPTTQSLRSDSRATIPKKRATSSNDECLKCGQVGHWTSECPANGGPGPSKRSKGTKAPRSSRSGTKSTGTKKGKRDLKTKSGMFGAPDAF</sequence>
<keyword evidence="11" id="KW-1185">Reference proteome</keyword>
<evidence type="ECO:0000256" key="7">
    <source>
        <dbReference type="SAM" id="MobiDB-lite"/>
    </source>
</evidence>
<dbReference type="InterPro" id="IPR010666">
    <property type="entry name" value="Znf_GRF"/>
</dbReference>
<accession>A0A0C3E950</accession>
<keyword evidence="5" id="KW-0862">Zinc</keyword>
<keyword evidence="1" id="KW-0507">mRNA processing</keyword>
<dbReference type="SMART" id="SM00343">
    <property type="entry name" value="ZnF_C2HC"/>
    <property type="match status" value="3"/>
</dbReference>
<dbReference type="InterPro" id="IPR036875">
    <property type="entry name" value="Znf_CCHC_sf"/>
</dbReference>